<evidence type="ECO:0000313" key="2">
    <source>
        <dbReference type="EMBL" id="RSM86229.1"/>
    </source>
</evidence>
<keyword evidence="1" id="KW-0732">Signal</keyword>
<organism evidence="2 3">
    <name type="scientific">Kibdelosporangium aridum</name>
    <dbReference type="NCBI Taxonomy" id="2030"/>
    <lineage>
        <taxon>Bacteria</taxon>
        <taxon>Bacillati</taxon>
        <taxon>Actinomycetota</taxon>
        <taxon>Actinomycetes</taxon>
        <taxon>Pseudonocardiales</taxon>
        <taxon>Pseudonocardiaceae</taxon>
        <taxon>Kibdelosporangium</taxon>
    </lineage>
</organism>
<feature type="chain" id="PRO_5019549122" evidence="1">
    <location>
        <begin position="28"/>
        <end position="60"/>
    </location>
</feature>
<feature type="signal peptide" evidence="1">
    <location>
        <begin position="1"/>
        <end position="27"/>
    </location>
</feature>
<comment type="caution">
    <text evidence="2">The sequence shown here is derived from an EMBL/GenBank/DDBJ whole genome shotgun (WGS) entry which is preliminary data.</text>
</comment>
<proteinExistence type="predicted"/>
<dbReference type="AlphaFoldDB" id="A0A428ZDU0"/>
<evidence type="ECO:0000256" key="1">
    <source>
        <dbReference type="SAM" id="SignalP"/>
    </source>
</evidence>
<sequence length="60" mass="5903">MSKSTAFLATTALVLAALTGTAGSATAAAPMAGYCDGPWMAPDVIALRSDAMASVRSVIA</sequence>
<protein>
    <submittedName>
        <fullName evidence="2">Uncharacterized protein</fullName>
    </submittedName>
</protein>
<gene>
    <name evidence="2" type="ORF">DMH04_13700</name>
</gene>
<evidence type="ECO:0000313" key="3">
    <source>
        <dbReference type="Proteomes" id="UP000287547"/>
    </source>
</evidence>
<dbReference type="Proteomes" id="UP000287547">
    <property type="component" value="Unassembled WGS sequence"/>
</dbReference>
<accession>A0A428ZDU0</accession>
<name>A0A428ZDU0_KIBAR</name>
<dbReference type="EMBL" id="QHKI01000009">
    <property type="protein sequence ID" value="RSM86229.1"/>
    <property type="molecule type" value="Genomic_DNA"/>
</dbReference>
<reference evidence="2 3" key="1">
    <citation type="submission" date="2018-05" db="EMBL/GenBank/DDBJ databases">
        <title>Evolution of GPA BGCs.</title>
        <authorList>
            <person name="Waglechner N."/>
            <person name="Wright G.D."/>
        </authorList>
    </citation>
    <scope>NUCLEOTIDE SEQUENCE [LARGE SCALE GENOMIC DNA]</scope>
    <source>
        <strain evidence="2 3">A82846</strain>
    </source>
</reference>